<evidence type="ECO:0000256" key="1">
    <source>
        <dbReference type="SAM" id="SignalP"/>
    </source>
</evidence>
<dbReference type="EMBL" id="GEGO01001502">
    <property type="protein sequence ID" value="JAR93902.1"/>
    <property type="molecule type" value="Transcribed_RNA"/>
</dbReference>
<accession>A0A147BTU2</accession>
<feature type="chain" id="PRO_5007542866" evidence="1">
    <location>
        <begin position="21"/>
        <end position="84"/>
    </location>
</feature>
<dbReference type="AlphaFoldDB" id="A0A147BTU2"/>
<protein>
    <submittedName>
        <fullName evidence="2">Putative secreted protein</fullName>
    </submittedName>
</protein>
<name>A0A147BTU2_IXORI</name>
<reference evidence="2" key="1">
    <citation type="journal article" date="2018" name="PLoS Negl. Trop. Dis.">
        <title>Sialome diversity of ticks revealed by RNAseq of single tick salivary glands.</title>
        <authorList>
            <person name="Perner J."/>
            <person name="Kropackova S."/>
            <person name="Kopacek P."/>
            <person name="Ribeiro J.M."/>
        </authorList>
    </citation>
    <scope>NUCLEOTIDE SEQUENCE</scope>
    <source>
        <strain evidence="2">Siblings of single egg batch collected in Ceske Budejovice</strain>
        <tissue evidence="2">Salivary glands</tissue>
    </source>
</reference>
<evidence type="ECO:0000313" key="2">
    <source>
        <dbReference type="EMBL" id="JAR93902.1"/>
    </source>
</evidence>
<organism evidence="2">
    <name type="scientific">Ixodes ricinus</name>
    <name type="common">Common tick</name>
    <name type="synonym">Acarus ricinus</name>
    <dbReference type="NCBI Taxonomy" id="34613"/>
    <lineage>
        <taxon>Eukaryota</taxon>
        <taxon>Metazoa</taxon>
        <taxon>Ecdysozoa</taxon>
        <taxon>Arthropoda</taxon>
        <taxon>Chelicerata</taxon>
        <taxon>Arachnida</taxon>
        <taxon>Acari</taxon>
        <taxon>Parasitiformes</taxon>
        <taxon>Ixodida</taxon>
        <taxon>Ixodoidea</taxon>
        <taxon>Ixodidae</taxon>
        <taxon>Ixodinae</taxon>
        <taxon>Ixodes</taxon>
    </lineage>
</organism>
<feature type="non-terminal residue" evidence="2">
    <location>
        <position position="84"/>
    </location>
</feature>
<keyword evidence="1" id="KW-0732">Signal</keyword>
<feature type="signal peptide" evidence="1">
    <location>
        <begin position="1"/>
        <end position="20"/>
    </location>
</feature>
<sequence>MARLKIKGISLMRVINAVFAVESNAWAPARPVTPVVANDGRLRVLIGGLVDAPSAQNFRIQASNSPAHACCWQRQTTRWNIKPS</sequence>
<proteinExistence type="predicted"/>